<dbReference type="Gene3D" id="3.50.50.60">
    <property type="entry name" value="FAD/NAD(P)-binding domain"/>
    <property type="match status" value="1"/>
</dbReference>
<dbReference type="Gene3D" id="3.40.50.720">
    <property type="entry name" value="NAD(P)-binding Rossmann-like Domain"/>
    <property type="match status" value="1"/>
</dbReference>
<dbReference type="InterPro" id="IPR051691">
    <property type="entry name" value="Metab_Enz_Cyan_OpOx_G3PDH"/>
</dbReference>
<name>A0A7C2N900_ARCFL</name>
<dbReference type="PANTHER" id="PTHR42949:SF3">
    <property type="entry name" value="ANAEROBIC GLYCEROL-3-PHOSPHATE DEHYDROGENASE SUBUNIT B"/>
    <property type="match status" value="1"/>
</dbReference>
<protein>
    <recommendedName>
        <fullName evidence="3">FAD/NAD(P)-binding domain-containing protein</fullName>
    </recommendedName>
</protein>
<dbReference type="Pfam" id="PF13450">
    <property type="entry name" value="NAD_binding_8"/>
    <property type="match status" value="1"/>
</dbReference>
<dbReference type="PANTHER" id="PTHR42949">
    <property type="entry name" value="ANAEROBIC GLYCEROL-3-PHOSPHATE DEHYDROGENASE SUBUNIT B"/>
    <property type="match status" value="1"/>
</dbReference>
<evidence type="ECO:0000313" key="2">
    <source>
        <dbReference type="EMBL" id="HET21459.1"/>
    </source>
</evidence>
<reference evidence="2" key="1">
    <citation type="journal article" date="2020" name="mSystems">
        <title>Genome- and Community-Level Interaction Insights into Carbon Utilization and Element Cycling Functions of Hydrothermarchaeota in Hydrothermal Sediment.</title>
        <authorList>
            <person name="Zhou Z."/>
            <person name="Liu Y."/>
            <person name="Xu W."/>
            <person name="Pan J."/>
            <person name="Luo Z.H."/>
            <person name="Li M."/>
        </authorList>
    </citation>
    <scope>NUCLEOTIDE SEQUENCE [LARGE SCALE GENOMIC DNA]</scope>
    <source>
        <strain evidence="2">SpSt-12</strain>
    </source>
</reference>
<dbReference type="InterPro" id="IPR036188">
    <property type="entry name" value="FAD/NAD-bd_sf"/>
</dbReference>
<proteinExistence type="predicted"/>
<dbReference type="GO" id="GO:0016491">
    <property type="term" value="F:oxidoreductase activity"/>
    <property type="evidence" value="ECO:0007669"/>
    <property type="project" value="UniProtKB-KW"/>
</dbReference>
<evidence type="ECO:0008006" key="3">
    <source>
        <dbReference type="Google" id="ProtNLM"/>
    </source>
</evidence>
<organism evidence="2">
    <name type="scientific">Archaeoglobus fulgidus</name>
    <dbReference type="NCBI Taxonomy" id="2234"/>
    <lineage>
        <taxon>Archaea</taxon>
        <taxon>Methanobacteriati</taxon>
        <taxon>Methanobacteriota</taxon>
        <taxon>Archaeoglobi</taxon>
        <taxon>Archaeoglobales</taxon>
        <taxon>Archaeoglobaceae</taxon>
        <taxon>Archaeoglobus</taxon>
    </lineage>
</organism>
<dbReference type="AlphaFoldDB" id="A0A7C2N900"/>
<evidence type="ECO:0000256" key="1">
    <source>
        <dbReference type="ARBA" id="ARBA00023002"/>
    </source>
</evidence>
<accession>A0A7C2N900</accession>
<keyword evidence="1" id="KW-0560">Oxidoreductase</keyword>
<dbReference type="SUPFAM" id="SSF51905">
    <property type="entry name" value="FAD/NAD(P)-binding domain"/>
    <property type="match status" value="1"/>
</dbReference>
<gene>
    <name evidence="2" type="ORF">ENN70_05130</name>
</gene>
<comment type="caution">
    <text evidence="2">The sequence shown here is derived from an EMBL/GenBank/DDBJ whole genome shotgun (WGS) entry which is preliminary data.</text>
</comment>
<dbReference type="EMBL" id="DSCQ01000066">
    <property type="protein sequence ID" value="HET21459.1"/>
    <property type="molecule type" value="Genomic_DNA"/>
</dbReference>
<sequence>MVVVVGAGYAGLSLAERLREKGFEAKVYDMRGKGGELADFAKIEEFREYYSKYIEKVEESDVEVIKGCVLSTNPFKVISPSGLEVGRENRFFICTGAVDLTPAASGIYGKRVAGIYTLETAIRLIAMGKRIGNRILVVARREEGILKPLENHLAARGFDVEILITDDPAEVYGRMRVERVEIGGRSIPCDSLIVYGGRMPFNPKNLKGEFVGNVVECTYDYKKVDRNVQRIMF</sequence>